<gene>
    <name evidence="1" type="ORF">ACFQWG_08065</name>
</gene>
<evidence type="ECO:0000313" key="2">
    <source>
        <dbReference type="Proteomes" id="UP001596527"/>
    </source>
</evidence>
<name>A0ABW2SMU1_9ACTO</name>
<reference evidence="2" key="1">
    <citation type="journal article" date="2019" name="Int. J. Syst. Evol. Microbiol.">
        <title>The Global Catalogue of Microorganisms (GCM) 10K type strain sequencing project: providing services to taxonomists for standard genome sequencing and annotation.</title>
        <authorList>
            <consortium name="The Broad Institute Genomics Platform"/>
            <consortium name="The Broad Institute Genome Sequencing Center for Infectious Disease"/>
            <person name="Wu L."/>
            <person name="Ma J."/>
        </authorList>
    </citation>
    <scope>NUCLEOTIDE SEQUENCE [LARGE SCALE GENOMIC DNA]</scope>
    <source>
        <strain evidence="2">CCUG 56698</strain>
    </source>
</reference>
<dbReference type="Proteomes" id="UP001596527">
    <property type="component" value="Unassembled WGS sequence"/>
</dbReference>
<evidence type="ECO:0000313" key="1">
    <source>
        <dbReference type="EMBL" id="MFC7581151.1"/>
    </source>
</evidence>
<sequence>MKVQSLGSASPPTTCLSNVNVVSQVTVFVIVNVFSPTARLGR</sequence>
<organism evidence="1 2">
    <name type="scientific">Schaalia naturae</name>
    <dbReference type="NCBI Taxonomy" id="635203"/>
    <lineage>
        <taxon>Bacteria</taxon>
        <taxon>Bacillati</taxon>
        <taxon>Actinomycetota</taxon>
        <taxon>Actinomycetes</taxon>
        <taxon>Actinomycetales</taxon>
        <taxon>Actinomycetaceae</taxon>
        <taxon>Schaalia</taxon>
    </lineage>
</organism>
<comment type="caution">
    <text evidence="1">The sequence shown here is derived from an EMBL/GenBank/DDBJ whole genome shotgun (WGS) entry which is preliminary data.</text>
</comment>
<dbReference type="EMBL" id="JBHTEF010000001">
    <property type="protein sequence ID" value="MFC7581151.1"/>
    <property type="molecule type" value="Genomic_DNA"/>
</dbReference>
<protein>
    <submittedName>
        <fullName evidence="1">Uncharacterized protein</fullName>
    </submittedName>
</protein>
<dbReference type="RefSeq" id="WP_380974128.1">
    <property type="nucleotide sequence ID" value="NZ_JBHTEF010000001.1"/>
</dbReference>
<proteinExistence type="predicted"/>
<keyword evidence="2" id="KW-1185">Reference proteome</keyword>
<accession>A0ABW2SMU1</accession>